<evidence type="ECO:0000256" key="1">
    <source>
        <dbReference type="SAM" id="MobiDB-lite"/>
    </source>
</evidence>
<sequence>MEYNQSSLLRVIRHSYEEENYHSNGFPKNDTESLPKLRLLKSNS</sequence>
<evidence type="ECO:0000313" key="2">
    <source>
        <dbReference type="EMBL" id="EMM72277.1"/>
    </source>
</evidence>
<reference evidence="2 3" key="1">
    <citation type="submission" date="2013-01" db="EMBL/GenBank/DDBJ databases">
        <authorList>
            <person name="Harkins D.M."/>
            <person name="Durkin A.S."/>
            <person name="Brinkac L.M."/>
            <person name="Haft D.H."/>
            <person name="Selengut J.D."/>
            <person name="Sanka R."/>
            <person name="DePew J."/>
            <person name="Purushe J."/>
            <person name="Hospenthal D.R."/>
            <person name="Murray C.K."/>
            <person name="Pimentel G."/>
            <person name="Wasfy M."/>
            <person name="Vinetz J.M."/>
            <person name="Sutton G.G."/>
            <person name="Nierman W.C."/>
            <person name="Fouts D.E."/>
        </authorList>
    </citation>
    <scope>NUCLEOTIDE SEQUENCE [LARGE SCALE GENOMIC DNA]</scope>
    <source>
        <strain evidence="2 3">2006001855</strain>
    </source>
</reference>
<proteinExistence type="predicted"/>
<dbReference type="Proteomes" id="UP000012101">
    <property type="component" value="Unassembled WGS sequence"/>
</dbReference>
<organism evidence="2 3">
    <name type="scientific">Leptospira weilii str. 2006001855</name>
    <dbReference type="NCBI Taxonomy" id="996804"/>
    <lineage>
        <taxon>Bacteria</taxon>
        <taxon>Pseudomonadati</taxon>
        <taxon>Spirochaetota</taxon>
        <taxon>Spirochaetia</taxon>
        <taxon>Leptospirales</taxon>
        <taxon>Leptospiraceae</taxon>
        <taxon>Leptospira</taxon>
    </lineage>
</organism>
<dbReference type="AlphaFoldDB" id="M6FMC4"/>
<gene>
    <name evidence="2" type="ORF">LEP1GSC038_3832</name>
</gene>
<dbReference type="EMBL" id="AFJM02000042">
    <property type="protein sequence ID" value="EMM72277.1"/>
    <property type="molecule type" value="Genomic_DNA"/>
</dbReference>
<accession>M6FMC4</accession>
<name>M6FMC4_9LEPT</name>
<evidence type="ECO:0000313" key="3">
    <source>
        <dbReference type="Proteomes" id="UP000012101"/>
    </source>
</evidence>
<protein>
    <submittedName>
        <fullName evidence="2">Uncharacterized protein</fullName>
    </submittedName>
</protein>
<comment type="caution">
    <text evidence="2">The sequence shown here is derived from an EMBL/GenBank/DDBJ whole genome shotgun (WGS) entry which is preliminary data.</text>
</comment>
<feature type="region of interest" description="Disordered" evidence="1">
    <location>
        <begin position="19"/>
        <end position="44"/>
    </location>
</feature>